<gene>
    <name evidence="1" type="ORF">GMARGA_LOCUS7705</name>
</gene>
<dbReference type="EMBL" id="CAJVQB010003808">
    <property type="protein sequence ID" value="CAG8618260.1"/>
    <property type="molecule type" value="Genomic_DNA"/>
</dbReference>
<accession>A0ABN7ULR6</accession>
<proteinExistence type="predicted"/>
<comment type="caution">
    <text evidence="1">The sequence shown here is derived from an EMBL/GenBank/DDBJ whole genome shotgun (WGS) entry which is preliminary data.</text>
</comment>
<keyword evidence="2" id="KW-1185">Reference proteome</keyword>
<organism evidence="1 2">
    <name type="scientific">Gigaspora margarita</name>
    <dbReference type="NCBI Taxonomy" id="4874"/>
    <lineage>
        <taxon>Eukaryota</taxon>
        <taxon>Fungi</taxon>
        <taxon>Fungi incertae sedis</taxon>
        <taxon>Mucoromycota</taxon>
        <taxon>Glomeromycotina</taxon>
        <taxon>Glomeromycetes</taxon>
        <taxon>Diversisporales</taxon>
        <taxon>Gigasporaceae</taxon>
        <taxon>Gigaspora</taxon>
    </lineage>
</organism>
<evidence type="ECO:0000313" key="1">
    <source>
        <dbReference type="EMBL" id="CAG8618260.1"/>
    </source>
</evidence>
<sequence>MTIAKGKRTGKYINNNWDVLKNIIVKEIKGNGNAEQMEIDDDLEDKSLKPCHSRIAALNFVSYDATKIVTIMVKHLLEVENQEEKTNKAMDNDKEAANRIKNLPSVIQFKKSKNGKFKSNLDSEIRDCCNQD</sequence>
<protein>
    <submittedName>
        <fullName evidence="1">6360_t:CDS:1</fullName>
    </submittedName>
</protein>
<evidence type="ECO:0000313" key="2">
    <source>
        <dbReference type="Proteomes" id="UP000789901"/>
    </source>
</evidence>
<dbReference type="Proteomes" id="UP000789901">
    <property type="component" value="Unassembled WGS sequence"/>
</dbReference>
<name>A0ABN7ULR6_GIGMA</name>
<reference evidence="1 2" key="1">
    <citation type="submission" date="2021-06" db="EMBL/GenBank/DDBJ databases">
        <authorList>
            <person name="Kallberg Y."/>
            <person name="Tangrot J."/>
            <person name="Rosling A."/>
        </authorList>
    </citation>
    <scope>NUCLEOTIDE SEQUENCE [LARGE SCALE GENOMIC DNA]</scope>
    <source>
        <strain evidence="1 2">120-4 pot B 10/14</strain>
    </source>
</reference>